<dbReference type="GO" id="GO:0005634">
    <property type="term" value="C:nucleus"/>
    <property type="evidence" value="ECO:0007669"/>
    <property type="project" value="TreeGrafter"/>
</dbReference>
<feature type="domain" description="SRR1-like" evidence="2">
    <location>
        <begin position="103"/>
        <end position="268"/>
    </location>
</feature>
<dbReference type="GO" id="GO:0005737">
    <property type="term" value="C:cytoplasm"/>
    <property type="evidence" value="ECO:0007669"/>
    <property type="project" value="TreeGrafter"/>
</dbReference>
<accession>A0AA88J085</accession>
<evidence type="ECO:0000256" key="1">
    <source>
        <dbReference type="ARBA" id="ARBA00009856"/>
    </source>
</evidence>
<dbReference type="PANTHER" id="PTHR28626">
    <property type="entry name" value="SRR1-LIKE PROTEIN"/>
    <property type="match status" value="1"/>
</dbReference>
<dbReference type="Proteomes" id="UP001187192">
    <property type="component" value="Unassembled WGS sequence"/>
</dbReference>
<reference evidence="3" key="1">
    <citation type="submission" date="2023-07" db="EMBL/GenBank/DDBJ databases">
        <title>draft genome sequence of fig (Ficus carica).</title>
        <authorList>
            <person name="Takahashi T."/>
            <person name="Nishimura K."/>
        </authorList>
    </citation>
    <scope>NUCLEOTIDE SEQUENCE</scope>
</reference>
<evidence type="ECO:0000313" key="3">
    <source>
        <dbReference type="EMBL" id="GMN59419.1"/>
    </source>
</evidence>
<gene>
    <name evidence="3" type="ORF">TIFTF001_028513</name>
</gene>
<evidence type="ECO:0000259" key="2">
    <source>
        <dbReference type="Pfam" id="PF07985"/>
    </source>
</evidence>
<comment type="similarity">
    <text evidence="1">Belongs to the SRR1 family.</text>
</comment>
<dbReference type="Pfam" id="PF07985">
    <property type="entry name" value="SRR1"/>
    <property type="match status" value="1"/>
</dbReference>
<dbReference type="AlphaFoldDB" id="A0AA88J085"/>
<proteinExistence type="inferred from homology"/>
<dbReference type="InterPro" id="IPR012942">
    <property type="entry name" value="SRR1-like"/>
</dbReference>
<evidence type="ECO:0000313" key="4">
    <source>
        <dbReference type="Proteomes" id="UP001187192"/>
    </source>
</evidence>
<dbReference type="InterPro" id="IPR040044">
    <property type="entry name" value="SRR1L"/>
</dbReference>
<dbReference type="PANTHER" id="PTHR28626:SF3">
    <property type="entry name" value="SRR1-LIKE PROTEIN"/>
    <property type="match status" value="1"/>
</dbReference>
<keyword evidence="4" id="KW-1185">Reference proteome</keyword>
<protein>
    <recommendedName>
        <fullName evidence="2">SRR1-like domain-containing protein</fullName>
    </recommendedName>
</protein>
<sequence length="282" mass="32571">MAASAKTVTAKTTSLNGDWTIVLPRRTRGRRRTCPTIRIQERQPLQQPVNWAPTDFEVNSLRESRLKQKMQICMKKLEASKFFLDLLNQIQSPEIIHSFHKVLGLESNMQMVIYGIGSIESYENPRLQLSLALLLKRKFNWIGGIEVFDPVLSATESRVLEFLGCSVLSVNEQGRRKVQKPTLFFMPHCEAELYDNLLQENWRAGQLNNIVLFGNSFENYERLVFEFKNSTVASARHMLSVRRFTDEFKIETVSDDYFGAFHDSSWHFFSPVIELGLQDVNS</sequence>
<dbReference type="EMBL" id="BTGU01000087">
    <property type="protein sequence ID" value="GMN59419.1"/>
    <property type="molecule type" value="Genomic_DNA"/>
</dbReference>
<organism evidence="3 4">
    <name type="scientific">Ficus carica</name>
    <name type="common">Common fig</name>
    <dbReference type="NCBI Taxonomy" id="3494"/>
    <lineage>
        <taxon>Eukaryota</taxon>
        <taxon>Viridiplantae</taxon>
        <taxon>Streptophyta</taxon>
        <taxon>Embryophyta</taxon>
        <taxon>Tracheophyta</taxon>
        <taxon>Spermatophyta</taxon>
        <taxon>Magnoliopsida</taxon>
        <taxon>eudicotyledons</taxon>
        <taxon>Gunneridae</taxon>
        <taxon>Pentapetalae</taxon>
        <taxon>rosids</taxon>
        <taxon>fabids</taxon>
        <taxon>Rosales</taxon>
        <taxon>Moraceae</taxon>
        <taxon>Ficeae</taxon>
        <taxon>Ficus</taxon>
    </lineage>
</organism>
<comment type="caution">
    <text evidence="3">The sequence shown here is derived from an EMBL/GenBank/DDBJ whole genome shotgun (WGS) entry which is preliminary data.</text>
</comment>
<name>A0AA88J085_FICCA</name>